<sequence>MSTLAPLELTRQHFTRLRHYWRGAKGGAGSRTDLIDLDLAARGYIERTHDDGAVVRFRISQLGEVVLAEEHERQVERCRPHHELAGRLAFALRSQSRVTWENIQILADADADGARYCMRPDLFSVVATCDMGRLAPQVHEVKVSRADFLADVRDASKRKCYFMVAERVYYVAEAGMILPAEVPEECGLIVETTGGQFEMQKQPKKRKVTLSPAILMNLLLKSGQFNPL</sequence>
<comment type="caution">
    <text evidence="1">The sequence shown here is derived from an EMBL/GenBank/DDBJ whole genome shotgun (WGS) entry which is preliminary data.</text>
</comment>
<dbReference type="Proteomes" id="UP000447355">
    <property type="component" value="Unassembled WGS sequence"/>
</dbReference>
<gene>
    <name evidence="1" type="ORF">GTP90_00665</name>
</gene>
<dbReference type="RefSeq" id="WP_161081640.1">
    <property type="nucleotide sequence ID" value="NZ_WWCX01000001.1"/>
</dbReference>
<dbReference type="AlphaFoldDB" id="A0A845GHX5"/>
<protein>
    <submittedName>
        <fullName evidence="1">Uncharacterized protein</fullName>
    </submittedName>
</protein>
<dbReference type="EMBL" id="WWCX01000001">
    <property type="protein sequence ID" value="MYM92367.1"/>
    <property type="molecule type" value="Genomic_DNA"/>
</dbReference>
<proteinExistence type="predicted"/>
<name>A0A845GHX5_9BURK</name>
<accession>A0A845GHX5</accession>
<evidence type="ECO:0000313" key="2">
    <source>
        <dbReference type="Proteomes" id="UP000447355"/>
    </source>
</evidence>
<reference evidence="1" key="1">
    <citation type="submission" date="2019-12" db="EMBL/GenBank/DDBJ databases">
        <title>Novel species isolated from a subtropical stream in China.</title>
        <authorList>
            <person name="Lu H."/>
        </authorList>
    </citation>
    <scope>NUCLEOTIDE SEQUENCE [LARGE SCALE GENOMIC DNA]</scope>
    <source>
        <strain evidence="1">FT81W</strain>
    </source>
</reference>
<organism evidence="1 2">
    <name type="scientific">Duganella vulcania</name>
    <dbReference type="NCBI Taxonomy" id="2692166"/>
    <lineage>
        <taxon>Bacteria</taxon>
        <taxon>Pseudomonadati</taxon>
        <taxon>Pseudomonadota</taxon>
        <taxon>Betaproteobacteria</taxon>
        <taxon>Burkholderiales</taxon>
        <taxon>Oxalobacteraceae</taxon>
        <taxon>Telluria group</taxon>
        <taxon>Duganella</taxon>
    </lineage>
</organism>
<evidence type="ECO:0000313" key="1">
    <source>
        <dbReference type="EMBL" id="MYM92367.1"/>
    </source>
</evidence>